<dbReference type="HAMAP" id="MF_01211">
    <property type="entry name" value="DHODB_Fe_S_bind"/>
    <property type="match status" value="1"/>
</dbReference>
<keyword evidence="6 11" id="KW-0274">FAD</keyword>
<dbReference type="Gene3D" id="2.40.30.10">
    <property type="entry name" value="Translation factors"/>
    <property type="match status" value="1"/>
</dbReference>
<dbReference type="Pfam" id="PF00175">
    <property type="entry name" value="NAD_binding_1"/>
    <property type="match status" value="1"/>
</dbReference>
<dbReference type="OrthoDB" id="9789468at2"/>
<dbReference type="InterPro" id="IPR019480">
    <property type="entry name" value="Dihydroorotate_DH_Fe-S-bd"/>
</dbReference>
<feature type="binding site" evidence="11 12">
    <location>
        <begin position="54"/>
        <end position="57"/>
    </location>
    <ligand>
        <name>FAD</name>
        <dbReference type="ChEBI" id="CHEBI:57692"/>
    </ligand>
</feature>
<feature type="binding site" evidence="11 13">
    <location>
        <position position="229"/>
    </location>
    <ligand>
        <name>[2Fe-2S] cluster</name>
        <dbReference type="ChEBI" id="CHEBI:190135"/>
    </ligand>
</feature>
<dbReference type="PANTHER" id="PTHR43513:SF3">
    <property type="entry name" value="DIHYDROOROTATE DEHYDROGENASE B (NAD(+)), ELECTRON TRANSFER SUBUNIT-RELATED"/>
    <property type="match status" value="1"/>
</dbReference>
<evidence type="ECO:0000256" key="3">
    <source>
        <dbReference type="ARBA" id="ARBA00022630"/>
    </source>
</evidence>
<feature type="binding site" evidence="11 12">
    <location>
        <begin position="78"/>
        <end position="79"/>
    </location>
    <ligand>
        <name>FAD</name>
        <dbReference type="ChEBI" id="CHEBI:57692"/>
    </ligand>
</feature>
<comment type="cofactor">
    <cofactor evidence="11">
        <name>[2Fe-2S] cluster</name>
        <dbReference type="ChEBI" id="CHEBI:190135"/>
    </cofactor>
    <text evidence="11">Binds 1 [2Fe-2S] cluster per subunit.</text>
</comment>
<dbReference type="GO" id="GO:0050660">
    <property type="term" value="F:flavin adenine dinucleotide binding"/>
    <property type="evidence" value="ECO:0007669"/>
    <property type="project" value="InterPro"/>
</dbReference>
<dbReference type="UniPathway" id="UPA00070">
    <property type="reaction ID" value="UER00945"/>
</dbReference>
<evidence type="ECO:0000256" key="1">
    <source>
        <dbReference type="ARBA" id="ARBA00006422"/>
    </source>
</evidence>
<dbReference type="PIRSF" id="PIRSF006816">
    <property type="entry name" value="Cyc3_hyd_g"/>
    <property type="match status" value="1"/>
</dbReference>
<dbReference type="InterPro" id="IPR023455">
    <property type="entry name" value="Dihydroorotate_DHASE_ETsu"/>
</dbReference>
<keyword evidence="10 11" id="KW-0411">Iron-sulfur</keyword>
<comment type="caution">
    <text evidence="15">The sequence shown here is derived from an EMBL/GenBank/DDBJ whole genome shotgun (WGS) entry which is preliminary data.</text>
</comment>
<dbReference type="Pfam" id="PF10418">
    <property type="entry name" value="DHODB_Fe-S_bind"/>
    <property type="match status" value="1"/>
</dbReference>
<dbReference type="AlphaFoldDB" id="A0A2V3ZZP5"/>
<dbReference type="CDD" id="cd06218">
    <property type="entry name" value="DHOD_e_trans"/>
    <property type="match status" value="1"/>
</dbReference>
<organism evidence="15 16">
    <name type="scientific">Marinifilum breve</name>
    <dbReference type="NCBI Taxonomy" id="2184082"/>
    <lineage>
        <taxon>Bacteria</taxon>
        <taxon>Pseudomonadati</taxon>
        <taxon>Bacteroidota</taxon>
        <taxon>Bacteroidia</taxon>
        <taxon>Marinilabiliales</taxon>
        <taxon>Marinifilaceae</taxon>
    </lineage>
</organism>
<keyword evidence="3 11" id="KW-0285">Flavoprotein</keyword>
<dbReference type="Gene3D" id="2.10.240.10">
    <property type="entry name" value="Dihydroorotate dehydrogenase, electron transfer subunit"/>
    <property type="match status" value="1"/>
</dbReference>
<comment type="cofactor">
    <cofactor evidence="13">
        <name>[2Fe-2S] cluster</name>
        <dbReference type="ChEBI" id="CHEBI:190135"/>
    </cofactor>
    <text evidence="13">Binds 1 [2Fe-2S] cluster per subunit.</text>
</comment>
<dbReference type="RefSeq" id="WP_110359565.1">
    <property type="nucleotide sequence ID" value="NZ_QFLI01000002.1"/>
</dbReference>
<evidence type="ECO:0000313" key="15">
    <source>
        <dbReference type="EMBL" id="PXY01929.1"/>
    </source>
</evidence>
<dbReference type="PANTHER" id="PTHR43513">
    <property type="entry name" value="DIHYDROOROTATE DEHYDROGENASE B (NAD(+)), ELECTRON TRANSFER SUBUNIT"/>
    <property type="match status" value="1"/>
</dbReference>
<evidence type="ECO:0000256" key="13">
    <source>
        <dbReference type="PIRSR" id="PIRSR006816-2"/>
    </source>
</evidence>
<dbReference type="InterPro" id="IPR050353">
    <property type="entry name" value="PyrK_electron_transfer"/>
</dbReference>
<evidence type="ECO:0000256" key="8">
    <source>
        <dbReference type="ARBA" id="ARBA00022982"/>
    </source>
</evidence>
<gene>
    <name evidence="11" type="primary">pyrK</name>
    <name evidence="15" type="ORF">DF185_04580</name>
</gene>
<dbReference type="InterPro" id="IPR039261">
    <property type="entry name" value="FNR_nucleotide-bd"/>
</dbReference>
<comment type="subunit">
    <text evidence="11">Heterotetramer of 2 PyrK and 2 PyrD type B subunits.</text>
</comment>
<dbReference type="SUPFAM" id="SSF63380">
    <property type="entry name" value="Riboflavin synthase domain-like"/>
    <property type="match status" value="1"/>
</dbReference>
<dbReference type="InterPro" id="IPR017927">
    <property type="entry name" value="FAD-bd_FR_type"/>
</dbReference>
<keyword evidence="8 11" id="KW-0249">Electron transport</keyword>
<keyword evidence="4 11" id="KW-0001">2Fe-2S</keyword>
<evidence type="ECO:0000259" key="14">
    <source>
        <dbReference type="PROSITE" id="PS51384"/>
    </source>
</evidence>
<comment type="caution">
    <text evidence="11">Lacks conserved residue(s) required for the propagation of feature annotation.</text>
</comment>
<dbReference type="InterPro" id="IPR017938">
    <property type="entry name" value="Riboflavin_synthase-like_b-brl"/>
</dbReference>
<keyword evidence="7 11" id="KW-0665">Pyrimidine biosynthesis</keyword>
<dbReference type="GO" id="GO:0009055">
    <property type="term" value="F:electron transfer activity"/>
    <property type="evidence" value="ECO:0007669"/>
    <property type="project" value="UniProtKB-UniRule"/>
</dbReference>
<feature type="binding site" evidence="11 13">
    <location>
        <position position="241"/>
    </location>
    <ligand>
        <name>[2Fe-2S] cluster</name>
        <dbReference type="ChEBI" id="CHEBI:190135"/>
    </ligand>
</feature>
<dbReference type="InterPro" id="IPR037117">
    <property type="entry name" value="Dihydroorotate_DH_ele_sf"/>
</dbReference>
<dbReference type="EMBL" id="QFLI01000002">
    <property type="protein sequence ID" value="PXY01929.1"/>
    <property type="molecule type" value="Genomic_DNA"/>
</dbReference>
<keyword evidence="9 11" id="KW-0408">Iron</keyword>
<comment type="function">
    <text evidence="11">Responsible for channeling the electrons from the oxidation of dihydroorotate from the FMN redox center in the PyrD type B subunit to the ultimate electron acceptor NAD(+).</text>
</comment>
<dbReference type="InterPro" id="IPR001433">
    <property type="entry name" value="OxRdtase_FAD/NAD-bd"/>
</dbReference>
<protein>
    <recommendedName>
        <fullName evidence="11">Dihydroorotate dehydrogenase B (NAD(+)), electron transfer subunit</fullName>
    </recommendedName>
    <alternativeName>
        <fullName evidence="11">Dihydroorotate oxidase B, electron transfer subunit</fullName>
    </alternativeName>
</protein>
<name>A0A2V3ZZP5_9BACT</name>
<dbReference type="PROSITE" id="PS51384">
    <property type="entry name" value="FAD_FR"/>
    <property type="match status" value="1"/>
</dbReference>
<dbReference type="Gene3D" id="3.40.50.80">
    <property type="entry name" value="Nucleotide-binding domain of ferredoxin-NADP reductase (FNR) module"/>
    <property type="match status" value="1"/>
</dbReference>
<evidence type="ECO:0000256" key="2">
    <source>
        <dbReference type="ARBA" id="ARBA00022448"/>
    </source>
</evidence>
<comment type="pathway">
    <text evidence="11">Pyrimidine metabolism; UMP biosynthesis via de novo pathway; orotate from (S)-dihydroorotate (NAD(+) route): step 1/1.</text>
</comment>
<keyword evidence="16" id="KW-1185">Reference proteome</keyword>
<evidence type="ECO:0000313" key="16">
    <source>
        <dbReference type="Proteomes" id="UP000248079"/>
    </source>
</evidence>
<dbReference type="InterPro" id="IPR012165">
    <property type="entry name" value="Cyt_c3_hydrogenase_gsu"/>
</dbReference>
<keyword evidence="5 11" id="KW-0479">Metal-binding</keyword>
<evidence type="ECO:0000256" key="6">
    <source>
        <dbReference type="ARBA" id="ARBA00022827"/>
    </source>
</evidence>
<evidence type="ECO:0000256" key="11">
    <source>
        <dbReference type="HAMAP-Rule" id="MF_01211"/>
    </source>
</evidence>
<dbReference type="InterPro" id="IPR008333">
    <property type="entry name" value="Cbr1-like_FAD-bd_dom"/>
</dbReference>
<proteinExistence type="inferred from homology"/>
<dbReference type="Proteomes" id="UP000248079">
    <property type="component" value="Unassembled WGS sequence"/>
</dbReference>
<dbReference type="GO" id="GO:0051537">
    <property type="term" value="F:2 iron, 2 sulfur cluster binding"/>
    <property type="evidence" value="ECO:0007669"/>
    <property type="project" value="UniProtKB-KW"/>
</dbReference>
<comment type="similarity">
    <text evidence="1 11">Belongs to the PyrK family.</text>
</comment>
<comment type="cofactor">
    <cofactor evidence="11 12">
        <name>FAD</name>
        <dbReference type="ChEBI" id="CHEBI:57692"/>
    </cofactor>
    <text evidence="11 12">Binds 1 FAD per subunit.</text>
</comment>
<sequence length="254" mass="28113">MKKLVQDFEVLQRKELNDDHFVLDVKALEPLPEIRPGQFVNVLVKDSNTTFLRRPLSIHFVDYERNTISLYIKKIGDGTKKLGELKEGDSLNIVYPLGNQYSIPNNANTLLVGGGCGVAPLLYLAKHLKEAGNNVTTLLGVRSEKDAVELDAYKEYGNILVTTEDGSFGEKGYPTQHSILEKEKFDYVFTCGPEPMMKAVAAYSAQNNIPCEVSLENTMACGFGACLCCVTETTEGNKCTCTEGPVFNINDLKW</sequence>
<evidence type="ECO:0000256" key="10">
    <source>
        <dbReference type="ARBA" id="ARBA00023014"/>
    </source>
</evidence>
<feature type="binding site" evidence="11 13">
    <location>
        <position position="221"/>
    </location>
    <ligand>
        <name>[2Fe-2S] cluster</name>
        <dbReference type="ChEBI" id="CHEBI:190135"/>
    </ligand>
</feature>
<dbReference type="GO" id="GO:0016491">
    <property type="term" value="F:oxidoreductase activity"/>
    <property type="evidence" value="ECO:0007669"/>
    <property type="project" value="InterPro"/>
</dbReference>
<evidence type="ECO:0000256" key="9">
    <source>
        <dbReference type="ARBA" id="ARBA00023004"/>
    </source>
</evidence>
<keyword evidence="2 11" id="KW-0813">Transport</keyword>
<accession>A0A2V3ZZP5</accession>
<evidence type="ECO:0000256" key="12">
    <source>
        <dbReference type="PIRSR" id="PIRSR006816-1"/>
    </source>
</evidence>
<evidence type="ECO:0000256" key="5">
    <source>
        <dbReference type="ARBA" id="ARBA00022723"/>
    </source>
</evidence>
<feature type="binding site" evidence="11 13">
    <location>
        <position position="226"/>
    </location>
    <ligand>
        <name>[2Fe-2S] cluster</name>
        <dbReference type="ChEBI" id="CHEBI:190135"/>
    </ligand>
</feature>
<dbReference type="SUPFAM" id="SSF52343">
    <property type="entry name" value="Ferredoxin reductase-like, C-terminal NADP-linked domain"/>
    <property type="match status" value="1"/>
</dbReference>
<dbReference type="Pfam" id="PF00970">
    <property type="entry name" value="FAD_binding_6"/>
    <property type="match status" value="1"/>
</dbReference>
<dbReference type="GO" id="GO:0044205">
    <property type="term" value="P:'de novo' UMP biosynthetic process"/>
    <property type="evidence" value="ECO:0007669"/>
    <property type="project" value="UniProtKB-UniRule"/>
</dbReference>
<dbReference type="GO" id="GO:0046872">
    <property type="term" value="F:metal ion binding"/>
    <property type="evidence" value="ECO:0007669"/>
    <property type="project" value="UniProtKB-KW"/>
</dbReference>
<evidence type="ECO:0000256" key="7">
    <source>
        <dbReference type="ARBA" id="ARBA00022975"/>
    </source>
</evidence>
<feature type="domain" description="FAD-binding FR-type" evidence="14">
    <location>
        <begin position="3"/>
        <end position="103"/>
    </location>
</feature>
<evidence type="ECO:0000256" key="4">
    <source>
        <dbReference type="ARBA" id="ARBA00022714"/>
    </source>
</evidence>
<dbReference type="PRINTS" id="PR00409">
    <property type="entry name" value="PHDIOXRDTASE"/>
</dbReference>
<reference evidence="15 16" key="1">
    <citation type="submission" date="2018-05" db="EMBL/GenBank/DDBJ databases">
        <title>Marinifilum breve JC075T sp. nov., a marine bacterium isolated from Yongle Blue Hole in the South China Sea.</title>
        <authorList>
            <person name="Fu T."/>
        </authorList>
    </citation>
    <scope>NUCLEOTIDE SEQUENCE [LARGE SCALE GENOMIC DNA]</scope>
    <source>
        <strain evidence="15 16">JC075</strain>
    </source>
</reference>